<dbReference type="OrthoDB" id="329481at2"/>
<dbReference type="KEGG" id="sna:Snas_1694"/>
<evidence type="ECO:0000313" key="7">
    <source>
        <dbReference type="Proteomes" id="UP000000844"/>
    </source>
</evidence>
<proteinExistence type="predicted"/>
<dbReference type="Pfam" id="PF00440">
    <property type="entry name" value="TetR_N"/>
    <property type="match status" value="1"/>
</dbReference>
<organism evidence="6 7">
    <name type="scientific">Stackebrandtia nassauensis (strain DSM 44728 / CIP 108903 / NRRL B-16338 / NBRC 102104 / LLR-40K-21)</name>
    <dbReference type="NCBI Taxonomy" id="446470"/>
    <lineage>
        <taxon>Bacteria</taxon>
        <taxon>Bacillati</taxon>
        <taxon>Actinomycetota</taxon>
        <taxon>Actinomycetes</taxon>
        <taxon>Glycomycetales</taxon>
        <taxon>Glycomycetaceae</taxon>
        <taxon>Stackebrandtia</taxon>
    </lineage>
</organism>
<evidence type="ECO:0000313" key="6">
    <source>
        <dbReference type="EMBL" id="ADD41394.1"/>
    </source>
</evidence>
<dbReference type="PANTHER" id="PTHR30055:SF151">
    <property type="entry name" value="TRANSCRIPTIONAL REGULATORY PROTEIN"/>
    <property type="match status" value="1"/>
</dbReference>
<dbReference type="SUPFAM" id="SSF48498">
    <property type="entry name" value="Tetracyclin repressor-like, C-terminal domain"/>
    <property type="match status" value="1"/>
</dbReference>
<dbReference type="AlphaFoldDB" id="D3PXD1"/>
<feature type="domain" description="HTH tetR-type" evidence="5">
    <location>
        <begin position="27"/>
        <end position="87"/>
    </location>
</feature>
<dbReference type="Gene3D" id="1.10.357.10">
    <property type="entry name" value="Tetracycline Repressor, domain 2"/>
    <property type="match status" value="1"/>
</dbReference>
<sequence length="252" mass="28026">MTDVDIPVELRRLWRIPADTNLGRTAELDVERVVRTAVDLADRHGLDGVSLPKIAKTLGFTTMSLYRHVGSKEELLTLMFDAAFADFPEPATEPGQWRLGLHTWTAQQRDLYDRRPWLVRMPILAPPTGPHQVAFMDGGLRLLRPTGLEWPQKVGVLMLLTGWARHAAQLSHDLAAGREASVDQGAAERAWSRSLAHLVEPDRFPDMAALLDSDTFLAPRPETTAAEQADFVFGLERILDGVAELIASRARP</sequence>
<dbReference type="GO" id="GO:0003700">
    <property type="term" value="F:DNA-binding transcription factor activity"/>
    <property type="evidence" value="ECO:0007669"/>
    <property type="project" value="TreeGrafter"/>
</dbReference>
<protein>
    <submittedName>
        <fullName evidence="6">Transcriptional regulator, TetR family</fullName>
    </submittedName>
</protein>
<dbReference type="PANTHER" id="PTHR30055">
    <property type="entry name" value="HTH-TYPE TRANSCRIPTIONAL REGULATOR RUTR"/>
    <property type="match status" value="1"/>
</dbReference>
<dbReference type="Proteomes" id="UP000000844">
    <property type="component" value="Chromosome"/>
</dbReference>
<dbReference type="GO" id="GO:0045892">
    <property type="term" value="P:negative regulation of DNA-templated transcription"/>
    <property type="evidence" value="ECO:0007669"/>
    <property type="project" value="InterPro"/>
</dbReference>
<dbReference type="InterPro" id="IPR001647">
    <property type="entry name" value="HTH_TetR"/>
</dbReference>
<dbReference type="InterPro" id="IPR050109">
    <property type="entry name" value="HTH-type_TetR-like_transc_reg"/>
</dbReference>
<keyword evidence="2 4" id="KW-0238">DNA-binding</keyword>
<dbReference type="PRINTS" id="PR00455">
    <property type="entry name" value="HTHTETR"/>
</dbReference>
<gene>
    <name evidence="6" type="ordered locus">Snas_1694</name>
</gene>
<evidence type="ECO:0000259" key="5">
    <source>
        <dbReference type="PROSITE" id="PS50977"/>
    </source>
</evidence>
<accession>D3PXD1</accession>
<evidence type="ECO:0000256" key="1">
    <source>
        <dbReference type="ARBA" id="ARBA00023015"/>
    </source>
</evidence>
<evidence type="ECO:0000256" key="3">
    <source>
        <dbReference type="ARBA" id="ARBA00023163"/>
    </source>
</evidence>
<dbReference type="PROSITE" id="PS50977">
    <property type="entry name" value="HTH_TETR_2"/>
    <property type="match status" value="1"/>
</dbReference>
<dbReference type="InterPro" id="IPR036271">
    <property type="entry name" value="Tet_transcr_reg_TetR-rel_C_sf"/>
</dbReference>
<dbReference type="EMBL" id="CP001778">
    <property type="protein sequence ID" value="ADD41394.1"/>
    <property type="molecule type" value="Genomic_DNA"/>
</dbReference>
<keyword evidence="1" id="KW-0805">Transcription regulation</keyword>
<dbReference type="InterPro" id="IPR004111">
    <property type="entry name" value="Repressor_TetR_C"/>
</dbReference>
<dbReference type="Pfam" id="PF02909">
    <property type="entry name" value="TetR_C_1"/>
    <property type="match status" value="1"/>
</dbReference>
<name>D3PXD1_STANL</name>
<evidence type="ECO:0000256" key="2">
    <source>
        <dbReference type="ARBA" id="ARBA00023125"/>
    </source>
</evidence>
<dbReference type="eggNOG" id="COG1309">
    <property type="taxonomic scope" value="Bacteria"/>
</dbReference>
<keyword evidence="7" id="KW-1185">Reference proteome</keyword>
<dbReference type="HOGENOM" id="CLU_069543_0_1_11"/>
<feature type="DNA-binding region" description="H-T-H motif" evidence="4">
    <location>
        <begin position="50"/>
        <end position="69"/>
    </location>
</feature>
<dbReference type="GO" id="GO:0000976">
    <property type="term" value="F:transcription cis-regulatory region binding"/>
    <property type="evidence" value="ECO:0007669"/>
    <property type="project" value="TreeGrafter"/>
</dbReference>
<dbReference type="Gene3D" id="1.10.10.60">
    <property type="entry name" value="Homeodomain-like"/>
    <property type="match status" value="1"/>
</dbReference>
<reference evidence="6 7" key="1">
    <citation type="journal article" date="2009" name="Stand. Genomic Sci.">
        <title>Complete genome sequence of Stackebrandtia nassauensis type strain (LLR-40K-21).</title>
        <authorList>
            <person name="Munk C."/>
            <person name="Lapidus A."/>
            <person name="Copeland A."/>
            <person name="Jando M."/>
            <person name="Mayilraj S."/>
            <person name="Glavina Del Rio T."/>
            <person name="Nolan M."/>
            <person name="Chen F."/>
            <person name="Lucas S."/>
            <person name="Tice H."/>
            <person name="Cheng J.F."/>
            <person name="Han C."/>
            <person name="Detter J.C."/>
            <person name="Bruce D."/>
            <person name="Goodwin L."/>
            <person name="Chain P."/>
            <person name="Pitluck S."/>
            <person name="Goker M."/>
            <person name="Ovchinikova G."/>
            <person name="Pati A."/>
            <person name="Ivanova N."/>
            <person name="Mavromatis K."/>
            <person name="Chen A."/>
            <person name="Palaniappan K."/>
            <person name="Land M."/>
            <person name="Hauser L."/>
            <person name="Chang Y.J."/>
            <person name="Jeffries C.D."/>
            <person name="Bristow J."/>
            <person name="Eisen J.A."/>
            <person name="Markowitz V."/>
            <person name="Hugenholtz P."/>
            <person name="Kyrpides N.C."/>
            <person name="Klenk H.P."/>
        </authorList>
    </citation>
    <scope>NUCLEOTIDE SEQUENCE [LARGE SCALE GENOMIC DNA]</scope>
    <source>
        <strain evidence="7">DSM 44728 / CIP 108903 / NRRL B-16338 / NBRC 102104 / LLR-40K-21</strain>
    </source>
</reference>
<dbReference type="STRING" id="446470.Snas_1694"/>
<dbReference type="InterPro" id="IPR009057">
    <property type="entry name" value="Homeodomain-like_sf"/>
</dbReference>
<keyword evidence="3" id="KW-0804">Transcription</keyword>
<dbReference type="SUPFAM" id="SSF46689">
    <property type="entry name" value="Homeodomain-like"/>
    <property type="match status" value="1"/>
</dbReference>
<evidence type="ECO:0000256" key="4">
    <source>
        <dbReference type="PROSITE-ProRule" id="PRU00335"/>
    </source>
</evidence>